<sequence>MADKPILFSAPMVRALIEGRKTQTRRLAKITTVMGAEPYRLRCAVGDRLWVRESFVTGFDIDDQYGRPVGNRKAWYRATELHLTWYDPDSESTLDNPPWKPSIHMPRWASRLTLIVTDVRVQRLQDITVEDALAEGVQKTDEYLDMPRMAFRALWDSLHGPGAWNDNPWVCALTFDVHRRNIDQMEVAQ</sequence>
<dbReference type="AlphaFoldDB" id="A0A086Y836"/>
<dbReference type="STRING" id="195105.CN97_12830"/>
<evidence type="ECO:0000313" key="2">
    <source>
        <dbReference type="Proteomes" id="UP000028826"/>
    </source>
</evidence>
<dbReference type="OrthoDB" id="72471at2"/>
<comment type="caution">
    <text evidence="1">The sequence shown here is derived from an EMBL/GenBank/DDBJ whole genome shotgun (WGS) entry which is preliminary data.</text>
</comment>
<name>A0A086Y836_9RHOB</name>
<dbReference type="RefSeq" id="WP_035708964.1">
    <property type="nucleotide sequence ID" value="NZ_CAMIFG010000081.1"/>
</dbReference>
<reference evidence="1 2" key="1">
    <citation type="submission" date="2014-03" db="EMBL/GenBank/DDBJ databases">
        <title>Genome of Haematobacter massiliensis CCUG 47968.</title>
        <authorList>
            <person name="Wang D."/>
            <person name="Wang G."/>
        </authorList>
    </citation>
    <scope>NUCLEOTIDE SEQUENCE [LARGE SCALE GENOMIC DNA]</scope>
    <source>
        <strain evidence="1 2">CCUG 47968</strain>
    </source>
</reference>
<dbReference type="eggNOG" id="ENOG5032T0P">
    <property type="taxonomic scope" value="Bacteria"/>
</dbReference>
<proteinExistence type="predicted"/>
<accession>A0A086Y836</accession>
<evidence type="ECO:0000313" key="1">
    <source>
        <dbReference type="EMBL" id="KFI30436.1"/>
    </source>
</evidence>
<dbReference type="EMBL" id="JGYG01000003">
    <property type="protein sequence ID" value="KFI30436.1"/>
    <property type="molecule type" value="Genomic_DNA"/>
</dbReference>
<keyword evidence="2" id="KW-1185">Reference proteome</keyword>
<organism evidence="1 2">
    <name type="scientific">Haematobacter massiliensis</name>
    <dbReference type="NCBI Taxonomy" id="195105"/>
    <lineage>
        <taxon>Bacteria</taxon>
        <taxon>Pseudomonadati</taxon>
        <taxon>Pseudomonadota</taxon>
        <taxon>Alphaproteobacteria</taxon>
        <taxon>Rhodobacterales</taxon>
        <taxon>Paracoccaceae</taxon>
        <taxon>Haematobacter</taxon>
    </lineage>
</organism>
<protein>
    <submittedName>
        <fullName evidence="1">Uncharacterized protein</fullName>
    </submittedName>
</protein>
<dbReference type="Proteomes" id="UP000028826">
    <property type="component" value="Unassembled WGS sequence"/>
</dbReference>
<gene>
    <name evidence="1" type="ORF">CN97_12830</name>
</gene>